<dbReference type="GO" id="GO:0055052">
    <property type="term" value="C:ATP-binding cassette (ABC) transporter complex, substrate-binding subunit-containing"/>
    <property type="evidence" value="ECO:0007669"/>
    <property type="project" value="TreeGrafter"/>
</dbReference>
<keyword evidence="3" id="KW-0732">Signal</keyword>
<dbReference type="Pfam" id="PF13416">
    <property type="entry name" value="SBP_bac_8"/>
    <property type="match status" value="1"/>
</dbReference>
<dbReference type="Proteomes" id="UP000622552">
    <property type="component" value="Unassembled WGS sequence"/>
</dbReference>
<proteinExistence type="inferred from homology"/>
<protein>
    <submittedName>
        <fullName evidence="6">Arabinogalactan oligomer/maltooligosaccharide transport system substrate-binding protein</fullName>
    </submittedName>
</protein>
<evidence type="ECO:0000256" key="4">
    <source>
        <dbReference type="SAM" id="Coils"/>
    </source>
</evidence>
<dbReference type="PANTHER" id="PTHR30061:SF50">
    <property type="entry name" value="MALTOSE_MALTODEXTRIN-BINDING PERIPLASMIC PROTEIN"/>
    <property type="match status" value="1"/>
</dbReference>
<dbReference type="GO" id="GO:0015768">
    <property type="term" value="P:maltose transport"/>
    <property type="evidence" value="ECO:0007669"/>
    <property type="project" value="TreeGrafter"/>
</dbReference>
<keyword evidence="4" id="KW-0175">Coiled coil</keyword>
<dbReference type="InterPro" id="IPR006059">
    <property type="entry name" value="SBP"/>
</dbReference>
<accession>A0A8J7KGG0</accession>
<dbReference type="EMBL" id="JADOUF010000001">
    <property type="protein sequence ID" value="MBG6134914.1"/>
    <property type="molecule type" value="Genomic_DNA"/>
</dbReference>
<dbReference type="RefSeq" id="WP_197002093.1">
    <property type="nucleotide sequence ID" value="NZ_BONS01000004.1"/>
</dbReference>
<keyword evidence="2" id="KW-0813">Transport</keyword>
<evidence type="ECO:0000256" key="3">
    <source>
        <dbReference type="ARBA" id="ARBA00022729"/>
    </source>
</evidence>
<dbReference type="AlphaFoldDB" id="A0A8J7KGG0"/>
<evidence type="ECO:0000313" key="6">
    <source>
        <dbReference type="EMBL" id="MBG6134914.1"/>
    </source>
</evidence>
<dbReference type="GO" id="GO:1901982">
    <property type="term" value="F:maltose binding"/>
    <property type="evidence" value="ECO:0007669"/>
    <property type="project" value="TreeGrafter"/>
</dbReference>
<organism evidence="6 7">
    <name type="scientific">Longispora fulva</name>
    <dbReference type="NCBI Taxonomy" id="619741"/>
    <lineage>
        <taxon>Bacteria</taxon>
        <taxon>Bacillati</taxon>
        <taxon>Actinomycetota</taxon>
        <taxon>Actinomycetes</taxon>
        <taxon>Micromonosporales</taxon>
        <taxon>Micromonosporaceae</taxon>
        <taxon>Longispora</taxon>
    </lineage>
</organism>
<evidence type="ECO:0000313" key="7">
    <source>
        <dbReference type="Proteomes" id="UP000622552"/>
    </source>
</evidence>
<dbReference type="GO" id="GO:0042956">
    <property type="term" value="P:maltodextrin transmembrane transport"/>
    <property type="evidence" value="ECO:0007669"/>
    <property type="project" value="TreeGrafter"/>
</dbReference>
<feature type="coiled-coil region" evidence="4">
    <location>
        <begin position="93"/>
        <end position="127"/>
    </location>
</feature>
<comment type="similarity">
    <text evidence="1">Belongs to the bacterial solute-binding protein 1 family.</text>
</comment>
<feature type="region of interest" description="Disordered" evidence="5">
    <location>
        <begin position="49"/>
        <end position="73"/>
    </location>
</feature>
<feature type="compositionally biased region" description="Basic and acidic residues" evidence="5">
    <location>
        <begin position="49"/>
        <end position="72"/>
    </location>
</feature>
<dbReference type="Gene3D" id="3.40.190.10">
    <property type="entry name" value="Periplasmic binding protein-like II"/>
    <property type="match status" value="2"/>
</dbReference>
<keyword evidence="7" id="KW-1185">Reference proteome</keyword>
<comment type="caution">
    <text evidence="6">The sequence shown here is derived from an EMBL/GenBank/DDBJ whole genome shotgun (WGS) entry which is preliminary data.</text>
</comment>
<evidence type="ECO:0000256" key="1">
    <source>
        <dbReference type="ARBA" id="ARBA00008520"/>
    </source>
</evidence>
<evidence type="ECO:0000256" key="5">
    <source>
        <dbReference type="SAM" id="MobiDB-lite"/>
    </source>
</evidence>
<evidence type="ECO:0000256" key="2">
    <source>
        <dbReference type="ARBA" id="ARBA00022448"/>
    </source>
</evidence>
<sequence length="652" mass="72119">MLTLPLLSAPDWAASSQGIAAAVSTVIALASLVRLLLQRREARLLREEGRRLRDESRTSARQREEERARTAREQLQAQQSFELRLEEERATAARELLAAQQAFQLDIEQARQQRAEAQEAARLDRERADRITREAEARRAKRLERARLVAASWGNDVPSRGDVTDEFGALIHNGTDSVVRYAHVTVEHRGAPRWVAKQGWGVLSPGSSTKWAARKVYRVAHGDLPVDEPGPEIWERPSAYDVEVTFVDNEGFWLNGRTGVRELPSNLVLWSEATRAAALRRHIEDGFSPDYGVRVSYVEFATIEDLQVGFDALGADPDASPRERVPDVLVGPHDWLGRVVHQEGVQRVWLTESQRQSFHPKALAALTRQGRLMGIPYAFDSVALIRNRQLTGHGPGPATMAELFGDGEALVASGVAEYPLALQVGDSGDPYHLWPLFSSVGGTFFGLRADGRFDPPETWRPGFRRAFEEIAALGAGGRGVLRPEVGRPEALAMFLAGRAPYLVCSSRALTSIIAAEMDVDVAPVPPLGDLPAVPMVSVYGFFIHAHGENRRIAEDLVTHYLARTDTGERLVEIQPRPPVQLDAIRRVAANDELVAPYITQCENGLVMPAYPRMRELWDVLGRAQRAVIGGADPAPVAERAADEGWELLRDVR</sequence>
<reference evidence="6" key="1">
    <citation type="submission" date="2020-11" db="EMBL/GenBank/DDBJ databases">
        <title>Sequencing the genomes of 1000 actinobacteria strains.</title>
        <authorList>
            <person name="Klenk H.-P."/>
        </authorList>
    </citation>
    <scope>NUCLEOTIDE SEQUENCE</scope>
    <source>
        <strain evidence="6">DSM 45356</strain>
    </source>
</reference>
<dbReference type="SUPFAM" id="SSF53850">
    <property type="entry name" value="Periplasmic binding protein-like II"/>
    <property type="match status" value="1"/>
</dbReference>
<dbReference type="PANTHER" id="PTHR30061">
    <property type="entry name" value="MALTOSE-BINDING PERIPLASMIC PROTEIN"/>
    <property type="match status" value="1"/>
</dbReference>
<name>A0A8J7KGG0_9ACTN</name>
<gene>
    <name evidence="6" type="ORF">IW245_001108</name>
</gene>